<accession>A0A0U1NUR2</accession>
<evidence type="ECO:0000256" key="1">
    <source>
        <dbReference type="SAM" id="Coils"/>
    </source>
</evidence>
<dbReference type="OrthoDB" id="2942102at2"/>
<dbReference type="InterPro" id="IPR025572">
    <property type="entry name" value="YgaB"/>
</dbReference>
<dbReference type="RefSeq" id="WP_090633273.1">
    <property type="nucleotide sequence ID" value="NZ_CVRB01000002.1"/>
</dbReference>
<name>A0A0U1NUR2_9BACI</name>
<organism evidence="2 3">
    <name type="scientific">Neobacillus massiliamazoniensis</name>
    <dbReference type="NCBI Taxonomy" id="1499688"/>
    <lineage>
        <taxon>Bacteria</taxon>
        <taxon>Bacillati</taxon>
        <taxon>Bacillota</taxon>
        <taxon>Bacilli</taxon>
        <taxon>Bacillales</taxon>
        <taxon>Bacillaceae</taxon>
        <taxon>Neobacillus</taxon>
    </lineage>
</organism>
<keyword evidence="3" id="KW-1185">Reference proteome</keyword>
<reference evidence="3" key="1">
    <citation type="submission" date="2015-05" db="EMBL/GenBank/DDBJ databases">
        <authorList>
            <person name="Urmite Genomes"/>
        </authorList>
    </citation>
    <scope>NUCLEOTIDE SEQUENCE [LARGE SCALE GENOMIC DNA]</scope>
    <source>
        <strain evidence="3">LF1</strain>
    </source>
</reference>
<gene>
    <name evidence="2" type="ORF">BN000_01666</name>
</gene>
<dbReference type="AlphaFoldDB" id="A0A0U1NUR2"/>
<evidence type="ECO:0008006" key="4">
    <source>
        <dbReference type="Google" id="ProtNLM"/>
    </source>
</evidence>
<feature type="coiled-coil region" evidence="1">
    <location>
        <begin position="21"/>
        <end position="71"/>
    </location>
</feature>
<evidence type="ECO:0000313" key="3">
    <source>
        <dbReference type="Proteomes" id="UP000199087"/>
    </source>
</evidence>
<dbReference type="Proteomes" id="UP000199087">
    <property type="component" value="Unassembled WGS sequence"/>
</dbReference>
<dbReference type="EMBL" id="CVRB01000002">
    <property type="protein sequence ID" value="CRK81753.1"/>
    <property type="molecule type" value="Genomic_DNA"/>
</dbReference>
<protein>
    <recommendedName>
        <fullName evidence="4">YgaB-like protein</fullName>
    </recommendedName>
</protein>
<dbReference type="Pfam" id="PF14182">
    <property type="entry name" value="YgaB"/>
    <property type="match status" value="1"/>
</dbReference>
<evidence type="ECO:0000313" key="2">
    <source>
        <dbReference type="EMBL" id="CRK81753.1"/>
    </source>
</evidence>
<proteinExistence type="predicted"/>
<keyword evidence="1" id="KW-0175">Coiled coil</keyword>
<sequence>MNQFNRLVSEQMKTMEKLLYIQAELERCQEIEDELRKLQNATDLESIQDDIQQMKKELREIQLIFERQTEEVINSYRDVNLSASL</sequence>